<proteinExistence type="predicted"/>
<evidence type="ECO:0000313" key="2">
    <source>
        <dbReference type="Proteomes" id="UP000557566"/>
    </source>
</evidence>
<accession>A0A8H4LUZ7</accession>
<gene>
    <name evidence="1" type="ORF">G6O67_006177</name>
</gene>
<dbReference type="Proteomes" id="UP000557566">
    <property type="component" value="Unassembled WGS sequence"/>
</dbReference>
<evidence type="ECO:0000313" key="1">
    <source>
        <dbReference type="EMBL" id="KAF4506055.1"/>
    </source>
</evidence>
<organism evidence="1 2">
    <name type="scientific">Ophiocordyceps sinensis</name>
    <dbReference type="NCBI Taxonomy" id="72228"/>
    <lineage>
        <taxon>Eukaryota</taxon>
        <taxon>Fungi</taxon>
        <taxon>Dikarya</taxon>
        <taxon>Ascomycota</taxon>
        <taxon>Pezizomycotina</taxon>
        <taxon>Sordariomycetes</taxon>
        <taxon>Hypocreomycetidae</taxon>
        <taxon>Hypocreales</taxon>
        <taxon>Ophiocordycipitaceae</taxon>
        <taxon>Ophiocordyceps</taxon>
    </lineage>
</organism>
<keyword evidence="2" id="KW-1185">Reference proteome</keyword>
<name>A0A8H4LUZ7_9HYPO</name>
<dbReference type="EMBL" id="JAAVMX010000007">
    <property type="protein sequence ID" value="KAF4506055.1"/>
    <property type="molecule type" value="Genomic_DNA"/>
</dbReference>
<dbReference type="AlphaFoldDB" id="A0A8H4LUZ7"/>
<protein>
    <submittedName>
        <fullName evidence="1">Uncharacterized protein</fullName>
    </submittedName>
</protein>
<sequence length="159" mass="17892">MPINFFTYGPKAVGYGRRLGLTVLAFLIRSDIVKQSGTWVPDQWHATMSMNGGRSYATAREARAREMPVVEVLIRSDIHPTTWDQALGTLVPDQWHATMSMKTAADIQARVHRTAHAYTTGTQDFLLQHMTFGGTKPDAVVRANQKPIWPQNLFRIGRI</sequence>
<comment type="caution">
    <text evidence="1">The sequence shown here is derived from an EMBL/GenBank/DDBJ whole genome shotgun (WGS) entry which is preliminary data.</text>
</comment>
<reference evidence="1 2" key="1">
    <citation type="journal article" date="2020" name="Genome Biol. Evol.">
        <title>A new high-quality draft genome assembly of the Chinese cordyceps Ophiocordyceps sinensis.</title>
        <authorList>
            <person name="Shu R."/>
            <person name="Zhang J."/>
            <person name="Meng Q."/>
            <person name="Zhang H."/>
            <person name="Zhou G."/>
            <person name="Li M."/>
            <person name="Wu P."/>
            <person name="Zhao Y."/>
            <person name="Chen C."/>
            <person name="Qin Q."/>
        </authorList>
    </citation>
    <scope>NUCLEOTIDE SEQUENCE [LARGE SCALE GENOMIC DNA]</scope>
    <source>
        <strain evidence="1 2">IOZ07</strain>
    </source>
</reference>